<keyword evidence="3" id="KW-1185">Reference proteome</keyword>
<name>A0A016TUU1_9BILA</name>
<dbReference type="Proteomes" id="UP000024635">
    <property type="component" value="Unassembled WGS sequence"/>
</dbReference>
<feature type="transmembrane region" description="Helical" evidence="1">
    <location>
        <begin position="20"/>
        <end position="40"/>
    </location>
</feature>
<dbReference type="AlphaFoldDB" id="A0A016TUU1"/>
<evidence type="ECO:0000313" key="3">
    <source>
        <dbReference type="Proteomes" id="UP000024635"/>
    </source>
</evidence>
<protein>
    <submittedName>
        <fullName evidence="2">Uncharacterized protein</fullName>
    </submittedName>
</protein>
<organism evidence="2 3">
    <name type="scientific">Ancylostoma ceylanicum</name>
    <dbReference type="NCBI Taxonomy" id="53326"/>
    <lineage>
        <taxon>Eukaryota</taxon>
        <taxon>Metazoa</taxon>
        <taxon>Ecdysozoa</taxon>
        <taxon>Nematoda</taxon>
        <taxon>Chromadorea</taxon>
        <taxon>Rhabditida</taxon>
        <taxon>Rhabditina</taxon>
        <taxon>Rhabditomorpha</taxon>
        <taxon>Strongyloidea</taxon>
        <taxon>Ancylostomatidae</taxon>
        <taxon>Ancylostomatinae</taxon>
        <taxon>Ancylostoma</taxon>
    </lineage>
</organism>
<reference evidence="3" key="1">
    <citation type="journal article" date="2015" name="Nat. Genet.">
        <title>The genome and transcriptome of the zoonotic hookworm Ancylostoma ceylanicum identify infection-specific gene families.</title>
        <authorList>
            <person name="Schwarz E.M."/>
            <person name="Hu Y."/>
            <person name="Antoshechkin I."/>
            <person name="Miller M.M."/>
            <person name="Sternberg P.W."/>
            <person name="Aroian R.V."/>
        </authorList>
    </citation>
    <scope>NUCLEOTIDE SEQUENCE</scope>
    <source>
        <strain evidence="3">HY135</strain>
    </source>
</reference>
<sequence>MTMIGKPSYLKTLTLKKSFQPYLCYITVGYILISLQLSYLEKYKKWGGQEEEVWRTLHQMIFQYLLE</sequence>
<keyword evidence="1" id="KW-1133">Transmembrane helix</keyword>
<proteinExistence type="predicted"/>
<comment type="caution">
    <text evidence="2">The sequence shown here is derived from an EMBL/GenBank/DDBJ whole genome shotgun (WGS) entry which is preliminary data.</text>
</comment>
<dbReference type="EMBL" id="JARK01001411">
    <property type="protein sequence ID" value="EYC06530.1"/>
    <property type="molecule type" value="Genomic_DNA"/>
</dbReference>
<keyword evidence="1" id="KW-0472">Membrane</keyword>
<keyword evidence="1" id="KW-0812">Transmembrane</keyword>
<evidence type="ECO:0000313" key="2">
    <source>
        <dbReference type="EMBL" id="EYC06530.1"/>
    </source>
</evidence>
<evidence type="ECO:0000256" key="1">
    <source>
        <dbReference type="SAM" id="Phobius"/>
    </source>
</evidence>
<gene>
    <name evidence="2" type="primary">Acey_s0075.g941</name>
    <name evidence="2" type="ORF">Y032_0075g941</name>
</gene>
<accession>A0A016TUU1</accession>